<dbReference type="EMBL" id="JAIWYP010000001">
    <property type="protein sequence ID" value="KAH3897088.1"/>
    <property type="molecule type" value="Genomic_DNA"/>
</dbReference>
<dbReference type="AlphaFoldDB" id="A0A9D4SAW8"/>
<feature type="region of interest" description="Disordered" evidence="1">
    <location>
        <begin position="1"/>
        <end position="40"/>
    </location>
</feature>
<proteinExistence type="predicted"/>
<protein>
    <submittedName>
        <fullName evidence="2">Uncharacterized protein</fullName>
    </submittedName>
</protein>
<keyword evidence="3" id="KW-1185">Reference proteome</keyword>
<accession>A0A9D4SAW8</accession>
<comment type="caution">
    <text evidence="2">The sequence shown here is derived from an EMBL/GenBank/DDBJ whole genome shotgun (WGS) entry which is preliminary data.</text>
</comment>
<name>A0A9D4SAW8_DREPO</name>
<feature type="compositionally biased region" description="Polar residues" evidence="1">
    <location>
        <begin position="26"/>
        <end position="40"/>
    </location>
</feature>
<reference evidence="2" key="1">
    <citation type="journal article" date="2019" name="bioRxiv">
        <title>The Genome of the Zebra Mussel, Dreissena polymorpha: A Resource for Invasive Species Research.</title>
        <authorList>
            <person name="McCartney M.A."/>
            <person name="Auch B."/>
            <person name="Kono T."/>
            <person name="Mallez S."/>
            <person name="Zhang Y."/>
            <person name="Obille A."/>
            <person name="Becker A."/>
            <person name="Abrahante J.E."/>
            <person name="Garbe J."/>
            <person name="Badalamenti J.P."/>
            <person name="Herman A."/>
            <person name="Mangelson H."/>
            <person name="Liachko I."/>
            <person name="Sullivan S."/>
            <person name="Sone E.D."/>
            <person name="Koren S."/>
            <person name="Silverstein K.A.T."/>
            <person name="Beckman K.B."/>
            <person name="Gohl D.M."/>
        </authorList>
    </citation>
    <scope>NUCLEOTIDE SEQUENCE</scope>
    <source>
        <strain evidence="2">Duluth1</strain>
        <tissue evidence="2">Whole animal</tissue>
    </source>
</reference>
<gene>
    <name evidence="2" type="ORF">DPMN_021272</name>
</gene>
<organism evidence="2 3">
    <name type="scientific">Dreissena polymorpha</name>
    <name type="common">Zebra mussel</name>
    <name type="synonym">Mytilus polymorpha</name>
    <dbReference type="NCBI Taxonomy" id="45954"/>
    <lineage>
        <taxon>Eukaryota</taxon>
        <taxon>Metazoa</taxon>
        <taxon>Spiralia</taxon>
        <taxon>Lophotrochozoa</taxon>
        <taxon>Mollusca</taxon>
        <taxon>Bivalvia</taxon>
        <taxon>Autobranchia</taxon>
        <taxon>Heteroconchia</taxon>
        <taxon>Euheterodonta</taxon>
        <taxon>Imparidentia</taxon>
        <taxon>Neoheterodontei</taxon>
        <taxon>Myida</taxon>
        <taxon>Dreissenoidea</taxon>
        <taxon>Dreissenidae</taxon>
        <taxon>Dreissena</taxon>
    </lineage>
</organism>
<evidence type="ECO:0000313" key="2">
    <source>
        <dbReference type="EMBL" id="KAH3897088.1"/>
    </source>
</evidence>
<dbReference type="Proteomes" id="UP000828390">
    <property type="component" value="Unassembled WGS sequence"/>
</dbReference>
<evidence type="ECO:0000313" key="3">
    <source>
        <dbReference type="Proteomes" id="UP000828390"/>
    </source>
</evidence>
<sequence>MHIHNTHIHPGYGSHQVRIAAHPQHIHTSSVWEPSGKNSSTSTIYTYIQCVGAIR</sequence>
<reference evidence="2" key="2">
    <citation type="submission" date="2020-11" db="EMBL/GenBank/DDBJ databases">
        <authorList>
            <person name="McCartney M.A."/>
            <person name="Auch B."/>
            <person name="Kono T."/>
            <person name="Mallez S."/>
            <person name="Becker A."/>
            <person name="Gohl D.M."/>
            <person name="Silverstein K.A.T."/>
            <person name="Koren S."/>
            <person name="Bechman K.B."/>
            <person name="Herman A."/>
            <person name="Abrahante J.E."/>
            <person name="Garbe J."/>
        </authorList>
    </citation>
    <scope>NUCLEOTIDE SEQUENCE</scope>
    <source>
        <strain evidence="2">Duluth1</strain>
        <tissue evidence="2">Whole animal</tissue>
    </source>
</reference>
<evidence type="ECO:0000256" key="1">
    <source>
        <dbReference type="SAM" id="MobiDB-lite"/>
    </source>
</evidence>